<dbReference type="CDD" id="cd06225">
    <property type="entry name" value="HAMP"/>
    <property type="match status" value="1"/>
</dbReference>
<dbReference type="InterPro" id="IPR045671">
    <property type="entry name" value="NtrY-like_N"/>
</dbReference>
<sequence length="747" mass="79964">MSALAAEAIAAPTPLWRRLAQSPYVLGGGYVLSVLLTAAGVFLASSPPRTGPVSAASEIVLVVLGFNLVLLLTLAAMIAWRVLSLREADAGARLTLRFVAMFSAVAVAPAVVVALLFGVLINRGVESWFSQRVTNLVETSANVARSYVKVQLDYVEHNVNLIAQDLDQVPSSLEASPVAYGHLLATEAADHGFSAIYLLDHRGMVLAQAETLKAPPFLVPPATSFQSANDNYISTETFEADDAVRALSKLKGYRDAYLYITRPVEKGIIRHLRETEASLAEYSDAAKSRARVQFAFLLSYIETALLVLVGAAWLGIGAARSIAGPVARLVKAAGSVAGGDLSARVETGEEPEEIAMLSRAFNNMTRDLQDQQAALKAAGLDAEARRQFIETVLSGVSAGVLGLDAEGRISAANRQAAALLDLSPVEILGRLLSEAAPEFAPVVELALEMGAGAEEEVDLVRDVETRRLRVRATGAGGGGVVLTFDDITRLVTAQRNAAWKDVARRIAHEIKNPLTPIQLSAERLKRKYRKDITQDLETFDRCTDTIIRQVGDIGRMVDEFSSFARMPAPRFADQDPAELLRQAVFAQRVASPDIAVEMPDPPTGLHLVCDERMVGQALANVLKNAAEAVSARDAAKGQGRIVARLKLTEPHGMSFEIEDNGVGLPARDRDRLTEPYMTTREKGTGLGLAIVKRIMEDHGGELGLTDASQPPGAKVTLSFPTVRQAENAADNTLTAPVAPAEEVNHGG</sequence>
<dbReference type="PROSITE" id="PS50109">
    <property type="entry name" value="HIS_KIN"/>
    <property type="match status" value="1"/>
</dbReference>
<evidence type="ECO:0000256" key="4">
    <source>
        <dbReference type="ARBA" id="ARBA00022475"/>
    </source>
</evidence>
<dbReference type="Pfam" id="PF02518">
    <property type="entry name" value="HATPase_c"/>
    <property type="match status" value="1"/>
</dbReference>
<dbReference type="Pfam" id="PF19312">
    <property type="entry name" value="NtrY_N"/>
    <property type="match status" value="1"/>
</dbReference>
<evidence type="ECO:0000256" key="14">
    <source>
        <dbReference type="SAM" id="Phobius"/>
    </source>
</evidence>
<evidence type="ECO:0000256" key="3">
    <source>
        <dbReference type="ARBA" id="ARBA00012438"/>
    </source>
</evidence>
<dbReference type="InterPro" id="IPR004358">
    <property type="entry name" value="Sig_transdc_His_kin-like_C"/>
</dbReference>
<gene>
    <name evidence="18" type="ORF">QO010_000827</name>
</gene>
<dbReference type="SUPFAM" id="SSF158472">
    <property type="entry name" value="HAMP domain-like"/>
    <property type="match status" value="1"/>
</dbReference>
<keyword evidence="10" id="KW-0067">ATP-binding</keyword>
<evidence type="ECO:0000256" key="1">
    <source>
        <dbReference type="ARBA" id="ARBA00000085"/>
    </source>
</evidence>
<evidence type="ECO:0000256" key="8">
    <source>
        <dbReference type="ARBA" id="ARBA00022741"/>
    </source>
</evidence>
<dbReference type="Gene3D" id="1.10.287.130">
    <property type="match status" value="1"/>
</dbReference>
<dbReference type="Proteomes" id="UP001228905">
    <property type="component" value="Unassembled WGS sequence"/>
</dbReference>
<dbReference type="RefSeq" id="WP_307346351.1">
    <property type="nucleotide sequence ID" value="NZ_JAUSVS010000001.1"/>
</dbReference>
<dbReference type="PROSITE" id="PS50885">
    <property type="entry name" value="HAMP"/>
    <property type="match status" value="1"/>
</dbReference>
<proteinExistence type="predicted"/>
<dbReference type="InterPro" id="IPR003660">
    <property type="entry name" value="HAMP_dom"/>
</dbReference>
<evidence type="ECO:0000259" key="16">
    <source>
        <dbReference type="PROSITE" id="PS50112"/>
    </source>
</evidence>
<feature type="domain" description="PAS" evidence="16">
    <location>
        <begin position="385"/>
        <end position="430"/>
    </location>
</feature>
<dbReference type="SMART" id="SM00091">
    <property type="entry name" value="PAS"/>
    <property type="match status" value="1"/>
</dbReference>
<dbReference type="SMART" id="SM00387">
    <property type="entry name" value="HATPase_c"/>
    <property type="match status" value="1"/>
</dbReference>
<evidence type="ECO:0000313" key="19">
    <source>
        <dbReference type="Proteomes" id="UP001228905"/>
    </source>
</evidence>
<dbReference type="InterPro" id="IPR003594">
    <property type="entry name" value="HATPase_dom"/>
</dbReference>
<dbReference type="InterPro" id="IPR036890">
    <property type="entry name" value="HATPase_C_sf"/>
</dbReference>
<dbReference type="InterPro" id="IPR017232">
    <property type="entry name" value="NtrY"/>
</dbReference>
<dbReference type="EMBL" id="JAUSVS010000001">
    <property type="protein sequence ID" value="MDQ0463079.1"/>
    <property type="molecule type" value="Genomic_DNA"/>
</dbReference>
<feature type="transmembrane region" description="Helical" evidence="14">
    <location>
        <begin position="100"/>
        <end position="122"/>
    </location>
</feature>
<dbReference type="PIRSF" id="PIRSF037532">
    <property type="entry name" value="STHK_NtrY"/>
    <property type="match status" value="1"/>
</dbReference>
<evidence type="ECO:0000256" key="12">
    <source>
        <dbReference type="ARBA" id="ARBA00023012"/>
    </source>
</evidence>
<name>A0ABU0IPY7_9CAUL</name>
<feature type="transmembrane region" description="Helical" evidence="14">
    <location>
        <begin position="56"/>
        <end position="80"/>
    </location>
</feature>
<keyword evidence="4" id="KW-1003">Cell membrane</keyword>
<dbReference type="PANTHER" id="PTHR43065">
    <property type="entry name" value="SENSOR HISTIDINE KINASE"/>
    <property type="match status" value="1"/>
</dbReference>
<comment type="catalytic activity">
    <reaction evidence="1">
        <text>ATP + protein L-histidine = ADP + protein N-phospho-L-histidine.</text>
        <dbReference type="EC" id="2.7.13.3"/>
    </reaction>
</comment>
<dbReference type="Gene3D" id="3.30.565.10">
    <property type="entry name" value="Histidine kinase-like ATPase, C-terminal domain"/>
    <property type="match status" value="1"/>
</dbReference>
<evidence type="ECO:0000256" key="7">
    <source>
        <dbReference type="ARBA" id="ARBA00022692"/>
    </source>
</evidence>
<feature type="transmembrane region" description="Helical" evidence="14">
    <location>
        <begin position="24"/>
        <end position="44"/>
    </location>
</feature>
<keyword evidence="12" id="KW-0902">Two-component regulatory system</keyword>
<dbReference type="Pfam" id="PF00512">
    <property type="entry name" value="HisKA"/>
    <property type="match status" value="1"/>
</dbReference>
<keyword evidence="6 18" id="KW-0808">Transferase</keyword>
<dbReference type="InterPro" id="IPR003661">
    <property type="entry name" value="HisK_dim/P_dom"/>
</dbReference>
<evidence type="ECO:0000256" key="2">
    <source>
        <dbReference type="ARBA" id="ARBA00004651"/>
    </source>
</evidence>
<dbReference type="Pfam" id="PF00989">
    <property type="entry name" value="PAS"/>
    <property type="match status" value="1"/>
</dbReference>
<feature type="domain" description="HAMP" evidence="17">
    <location>
        <begin position="320"/>
        <end position="373"/>
    </location>
</feature>
<reference evidence="18 19" key="1">
    <citation type="submission" date="2023-07" db="EMBL/GenBank/DDBJ databases">
        <title>Genomic Encyclopedia of Type Strains, Phase IV (KMG-IV): sequencing the most valuable type-strain genomes for metagenomic binning, comparative biology and taxonomic classification.</title>
        <authorList>
            <person name="Goeker M."/>
        </authorList>
    </citation>
    <scope>NUCLEOTIDE SEQUENCE [LARGE SCALE GENOMIC DNA]</scope>
    <source>
        <strain evidence="18 19">DSM 18695</strain>
    </source>
</reference>
<evidence type="ECO:0000256" key="5">
    <source>
        <dbReference type="ARBA" id="ARBA00022553"/>
    </source>
</evidence>
<dbReference type="SUPFAM" id="SSF55874">
    <property type="entry name" value="ATPase domain of HSP90 chaperone/DNA topoisomerase II/histidine kinase"/>
    <property type="match status" value="1"/>
</dbReference>
<dbReference type="Gene3D" id="3.30.450.20">
    <property type="entry name" value="PAS domain"/>
    <property type="match status" value="1"/>
</dbReference>
<organism evidence="18 19">
    <name type="scientific">Caulobacter ginsengisoli</name>
    <dbReference type="NCBI Taxonomy" id="400775"/>
    <lineage>
        <taxon>Bacteria</taxon>
        <taxon>Pseudomonadati</taxon>
        <taxon>Pseudomonadota</taxon>
        <taxon>Alphaproteobacteria</taxon>
        <taxon>Caulobacterales</taxon>
        <taxon>Caulobacteraceae</taxon>
        <taxon>Caulobacter</taxon>
    </lineage>
</organism>
<dbReference type="InterPro" id="IPR005467">
    <property type="entry name" value="His_kinase_dom"/>
</dbReference>
<evidence type="ECO:0000256" key="9">
    <source>
        <dbReference type="ARBA" id="ARBA00022777"/>
    </source>
</evidence>
<dbReference type="SUPFAM" id="SSF47384">
    <property type="entry name" value="Homodimeric domain of signal transducing histidine kinase"/>
    <property type="match status" value="1"/>
</dbReference>
<evidence type="ECO:0000259" key="15">
    <source>
        <dbReference type="PROSITE" id="PS50109"/>
    </source>
</evidence>
<dbReference type="PANTHER" id="PTHR43065:SF10">
    <property type="entry name" value="PEROXIDE STRESS-ACTIVATED HISTIDINE KINASE MAK3"/>
    <property type="match status" value="1"/>
</dbReference>
<keyword evidence="5" id="KW-0597">Phosphoprotein</keyword>
<dbReference type="InterPro" id="IPR035965">
    <property type="entry name" value="PAS-like_dom_sf"/>
</dbReference>
<evidence type="ECO:0000259" key="17">
    <source>
        <dbReference type="PROSITE" id="PS50885"/>
    </source>
</evidence>
<keyword evidence="13 14" id="KW-0472">Membrane</keyword>
<accession>A0ABU0IPY7</accession>
<dbReference type="SUPFAM" id="SSF55785">
    <property type="entry name" value="PYP-like sensor domain (PAS domain)"/>
    <property type="match status" value="1"/>
</dbReference>
<feature type="transmembrane region" description="Helical" evidence="14">
    <location>
        <begin position="294"/>
        <end position="316"/>
    </location>
</feature>
<dbReference type="EC" id="2.7.13.3" evidence="3"/>
<evidence type="ECO:0000256" key="13">
    <source>
        <dbReference type="ARBA" id="ARBA00023136"/>
    </source>
</evidence>
<comment type="caution">
    <text evidence="18">The sequence shown here is derived from an EMBL/GenBank/DDBJ whole genome shotgun (WGS) entry which is preliminary data.</text>
</comment>
<evidence type="ECO:0000256" key="10">
    <source>
        <dbReference type="ARBA" id="ARBA00022840"/>
    </source>
</evidence>
<dbReference type="PROSITE" id="PS50112">
    <property type="entry name" value="PAS"/>
    <property type="match status" value="1"/>
</dbReference>
<feature type="domain" description="Histidine kinase" evidence="15">
    <location>
        <begin position="505"/>
        <end position="723"/>
    </location>
</feature>
<dbReference type="InterPro" id="IPR000014">
    <property type="entry name" value="PAS"/>
</dbReference>
<dbReference type="CDD" id="cd00130">
    <property type="entry name" value="PAS"/>
    <property type="match status" value="1"/>
</dbReference>
<dbReference type="Gene3D" id="6.10.340.10">
    <property type="match status" value="1"/>
</dbReference>
<keyword evidence="19" id="KW-1185">Reference proteome</keyword>
<dbReference type="Pfam" id="PF00672">
    <property type="entry name" value="HAMP"/>
    <property type="match status" value="1"/>
</dbReference>
<dbReference type="PRINTS" id="PR00344">
    <property type="entry name" value="BCTRLSENSOR"/>
</dbReference>
<dbReference type="InterPro" id="IPR013767">
    <property type="entry name" value="PAS_fold"/>
</dbReference>
<evidence type="ECO:0000256" key="6">
    <source>
        <dbReference type="ARBA" id="ARBA00022679"/>
    </source>
</evidence>
<comment type="subcellular location">
    <subcellularLocation>
        <location evidence="2">Cell membrane</location>
        <topology evidence="2">Multi-pass membrane protein</topology>
    </subcellularLocation>
</comment>
<dbReference type="SMART" id="SM00304">
    <property type="entry name" value="HAMP"/>
    <property type="match status" value="1"/>
</dbReference>
<dbReference type="GO" id="GO:0004673">
    <property type="term" value="F:protein histidine kinase activity"/>
    <property type="evidence" value="ECO:0007669"/>
    <property type="project" value="UniProtKB-EC"/>
</dbReference>
<evidence type="ECO:0000256" key="11">
    <source>
        <dbReference type="ARBA" id="ARBA00022989"/>
    </source>
</evidence>
<dbReference type="SMART" id="SM00388">
    <property type="entry name" value="HisKA"/>
    <property type="match status" value="1"/>
</dbReference>
<keyword evidence="9 18" id="KW-0418">Kinase</keyword>
<dbReference type="CDD" id="cd00082">
    <property type="entry name" value="HisKA"/>
    <property type="match status" value="1"/>
</dbReference>
<dbReference type="InterPro" id="IPR036097">
    <property type="entry name" value="HisK_dim/P_sf"/>
</dbReference>
<keyword evidence="11 14" id="KW-1133">Transmembrane helix</keyword>
<evidence type="ECO:0000313" key="18">
    <source>
        <dbReference type="EMBL" id="MDQ0463079.1"/>
    </source>
</evidence>
<protein>
    <recommendedName>
        <fullName evidence="3">histidine kinase</fullName>
        <ecNumber evidence="3">2.7.13.3</ecNumber>
    </recommendedName>
</protein>
<keyword evidence="8" id="KW-0547">Nucleotide-binding</keyword>
<keyword evidence="7 14" id="KW-0812">Transmembrane</keyword>